<dbReference type="Gene3D" id="1.10.4100.10">
    <property type="entry name" value="2-methylcitrate dehydratase PrpD"/>
    <property type="match status" value="1"/>
</dbReference>
<keyword evidence="5" id="KW-1185">Reference proteome</keyword>
<dbReference type="Pfam" id="PF19305">
    <property type="entry name" value="MmgE_PrpD_C"/>
    <property type="match status" value="1"/>
</dbReference>
<dbReference type="InterPro" id="IPR042188">
    <property type="entry name" value="MmgE/PrpD_sf_2"/>
</dbReference>
<comment type="similarity">
    <text evidence="1">Belongs to the PrpD family.</text>
</comment>
<dbReference type="PANTHER" id="PTHR16943">
    <property type="entry name" value="2-METHYLCITRATE DEHYDRATASE-RELATED"/>
    <property type="match status" value="1"/>
</dbReference>
<dbReference type="AlphaFoldDB" id="A0A9N9Z0G8"/>
<dbReference type="Pfam" id="PF03972">
    <property type="entry name" value="MmgE_PrpD_N"/>
    <property type="match status" value="1"/>
</dbReference>
<dbReference type="GO" id="GO:0016829">
    <property type="term" value="F:lyase activity"/>
    <property type="evidence" value="ECO:0007669"/>
    <property type="project" value="InterPro"/>
</dbReference>
<organism evidence="4 5">
    <name type="scientific">Clonostachys solani</name>
    <dbReference type="NCBI Taxonomy" id="160281"/>
    <lineage>
        <taxon>Eukaryota</taxon>
        <taxon>Fungi</taxon>
        <taxon>Dikarya</taxon>
        <taxon>Ascomycota</taxon>
        <taxon>Pezizomycotina</taxon>
        <taxon>Sordariomycetes</taxon>
        <taxon>Hypocreomycetidae</taxon>
        <taxon>Hypocreales</taxon>
        <taxon>Bionectriaceae</taxon>
        <taxon>Clonostachys</taxon>
    </lineage>
</organism>
<evidence type="ECO:0008006" key="6">
    <source>
        <dbReference type="Google" id="ProtNLM"/>
    </source>
</evidence>
<dbReference type="InterPro" id="IPR036148">
    <property type="entry name" value="MmgE/PrpD_sf"/>
</dbReference>
<dbReference type="Proteomes" id="UP000775872">
    <property type="component" value="Unassembled WGS sequence"/>
</dbReference>
<protein>
    <recommendedName>
        <fullName evidence="6">MmgE/PrpD family protein</fullName>
    </recommendedName>
</protein>
<dbReference type="SUPFAM" id="SSF103378">
    <property type="entry name" value="2-methylcitrate dehydratase PrpD"/>
    <property type="match status" value="1"/>
</dbReference>
<evidence type="ECO:0000313" key="4">
    <source>
        <dbReference type="EMBL" id="CAH0046708.1"/>
    </source>
</evidence>
<dbReference type="Gene3D" id="3.30.1330.120">
    <property type="entry name" value="2-methylcitrate dehydratase PrpD"/>
    <property type="match status" value="1"/>
</dbReference>
<proteinExistence type="inferred from homology"/>
<feature type="domain" description="MmgE/PrpD C-terminal" evidence="3">
    <location>
        <begin position="311"/>
        <end position="472"/>
    </location>
</feature>
<dbReference type="InterPro" id="IPR045337">
    <property type="entry name" value="MmgE_PrpD_C"/>
</dbReference>
<dbReference type="EMBL" id="CABFOC020000015">
    <property type="protein sequence ID" value="CAH0046708.1"/>
    <property type="molecule type" value="Genomic_DNA"/>
</dbReference>
<feature type="domain" description="MmgE/PrpD N-terminal" evidence="2">
    <location>
        <begin position="38"/>
        <end position="282"/>
    </location>
</feature>
<evidence type="ECO:0000259" key="2">
    <source>
        <dbReference type="Pfam" id="PF03972"/>
    </source>
</evidence>
<evidence type="ECO:0000259" key="3">
    <source>
        <dbReference type="Pfam" id="PF19305"/>
    </source>
</evidence>
<name>A0A9N9Z0G8_9HYPO</name>
<reference evidence="4" key="1">
    <citation type="submission" date="2021-10" db="EMBL/GenBank/DDBJ databases">
        <authorList>
            <person name="Piombo E."/>
        </authorList>
    </citation>
    <scope>NUCLEOTIDE SEQUENCE</scope>
</reference>
<evidence type="ECO:0000313" key="5">
    <source>
        <dbReference type="Proteomes" id="UP000775872"/>
    </source>
</evidence>
<evidence type="ECO:0000256" key="1">
    <source>
        <dbReference type="ARBA" id="ARBA00006174"/>
    </source>
</evidence>
<dbReference type="InterPro" id="IPR005656">
    <property type="entry name" value="MmgE_PrpD"/>
</dbReference>
<gene>
    <name evidence="4" type="ORF">CSOL1703_00012943</name>
</gene>
<accession>A0A9N9Z0G8</accession>
<dbReference type="PANTHER" id="PTHR16943:SF8">
    <property type="entry name" value="2-METHYLCITRATE DEHYDRATASE"/>
    <property type="match status" value="1"/>
</dbReference>
<sequence>MAEKWDESESQKDKADVNRWSGDNTLTFATMDQTTTAQFAAFFSSLTISDIPQDIRTAASSLLLDTLTCIHASLPTSHAQAIKQLSTMFGGPGTASLAGSPSPVGTARALYANARLSNLLDLDETYPVGVHFGGAAVCAALAAAESEGKSAADMLVGIVAGYEAGARIASAVGPMMTVRDGHVQGFSKIWGVAAPVVVAACVAYARTAGVDATTLAQALGIACSNIPLPIGSRWSEAVDLPDCKYCDAGWCAVVGLNGVLGAQAGLTGFDDILDGEVGIPEFVAAAMPRKECLDEQFGEMWHLADITYKPWPTCRFMHSSLSALDRLLQKHPPDPAAIDSVVIHTGPLANSGRFRNPTPKTFCSYSFSYPHAVAMMVLGEVPGALWFDRRVADSEAALAIRAKVRVEELDGAETFAQDMVRNQMRKMPGAATLVINGRSWTEHMEYADGDPWESQTAYSPKRVEEKFRRCLGDTQVDVDGVLSWLANIENNPCLDPVTAFIRTNP</sequence>
<dbReference type="InterPro" id="IPR045336">
    <property type="entry name" value="MmgE_PrpD_N"/>
</dbReference>
<dbReference type="OrthoDB" id="10267976at2759"/>
<dbReference type="InterPro" id="IPR042183">
    <property type="entry name" value="MmgE/PrpD_sf_1"/>
</dbReference>
<comment type="caution">
    <text evidence="4">The sequence shown here is derived from an EMBL/GenBank/DDBJ whole genome shotgun (WGS) entry which is preliminary data.</text>
</comment>